<dbReference type="Proteomes" id="UP001332192">
    <property type="component" value="Chromosome"/>
</dbReference>
<accession>A0ABZ1C0T8</accession>
<evidence type="ECO:0000313" key="2">
    <source>
        <dbReference type="Proteomes" id="UP001332192"/>
    </source>
</evidence>
<organism evidence="1 2">
    <name type="scientific">Carboxydichorda subterranea</name>
    <dbReference type="NCBI Taxonomy" id="3109565"/>
    <lineage>
        <taxon>Bacteria</taxon>
        <taxon>Bacillati</taxon>
        <taxon>Bacillota</taxon>
        <taxon>Limnochordia</taxon>
        <taxon>Limnochordales</taxon>
        <taxon>Geochordaceae</taxon>
        <taxon>Carboxydichorda</taxon>
    </lineage>
</organism>
<proteinExistence type="predicted"/>
<protein>
    <submittedName>
        <fullName evidence="1">Uncharacterized protein</fullName>
    </submittedName>
</protein>
<dbReference type="EMBL" id="CP141615">
    <property type="protein sequence ID" value="WRP18687.1"/>
    <property type="molecule type" value="Genomic_DNA"/>
</dbReference>
<reference evidence="1 2" key="1">
    <citation type="journal article" date="2024" name="Front. Microbiol.">
        <title>Novel thermophilic genera Geochorda gen. nov. and Carboxydochorda gen. nov. from the deep terrestrial subsurface reveal the ecophysiological diversity in the class Limnochordia.</title>
        <authorList>
            <person name="Karnachuk O.V."/>
            <person name="Lukina A.P."/>
            <person name="Avakyan M.R."/>
            <person name="Kadnikov V.V."/>
            <person name="Begmatov S."/>
            <person name="Beletsky A.V."/>
            <person name="Vlasova K.G."/>
            <person name="Novikov A.A."/>
            <person name="Shcherbakova V.A."/>
            <person name="Mardanov A.V."/>
            <person name="Ravin N.V."/>
        </authorList>
    </citation>
    <scope>NUCLEOTIDE SEQUENCE [LARGE SCALE GENOMIC DNA]</scope>
    <source>
        <strain evidence="1 2">L945</strain>
    </source>
</reference>
<name>A0ABZ1C0T8_9FIRM</name>
<dbReference type="Gene3D" id="3.30.2310.20">
    <property type="entry name" value="RelE-like"/>
    <property type="match status" value="1"/>
</dbReference>
<dbReference type="RefSeq" id="WP_324717960.1">
    <property type="nucleotide sequence ID" value="NZ_CP141615.1"/>
</dbReference>
<dbReference type="InterPro" id="IPR035093">
    <property type="entry name" value="RelE/ParE_toxin_dom_sf"/>
</dbReference>
<gene>
    <name evidence="1" type="ORF">U7230_06720</name>
</gene>
<sequence length="40" mass="4248">MQDVDAIADYVARDSPGYAASLIARLLHAARSLGETSERG</sequence>
<evidence type="ECO:0000313" key="1">
    <source>
        <dbReference type="EMBL" id="WRP18687.1"/>
    </source>
</evidence>
<keyword evidence="2" id="KW-1185">Reference proteome</keyword>